<gene>
    <name evidence="1" type="ORF">JOE42_002281</name>
</gene>
<evidence type="ECO:0000313" key="1">
    <source>
        <dbReference type="EMBL" id="MBM7415548.1"/>
    </source>
</evidence>
<proteinExistence type="predicted"/>
<accession>A0ABS2KUI7</accession>
<evidence type="ECO:0000313" key="2">
    <source>
        <dbReference type="Proteomes" id="UP000703038"/>
    </source>
</evidence>
<keyword evidence="2" id="KW-1185">Reference proteome</keyword>
<reference evidence="1 2" key="1">
    <citation type="submission" date="2021-01" db="EMBL/GenBank/DDBJ databases">
        <title>Genomics of switchgrass bacterial isolates.</title>
        <authorList>
            <person name="Shade A."/>
        </authorList>
    </citation>
    <scope>NUCLEOTIDE SEQUENCE [LARGE SCALE GENOMIC DNA]</scope>
    <source>
        <strain evidence="1 2">PvP111</strain>
    </source>
</reference>
<name>A0ABS2KUI7_9NOCA</name>
<protein>
    <submittedName>
        <fullName evidence="1">Uncharacterized protein</fullName>
    </submittedName>
</protein>
<dbReference type="Proteomes" id="UP000703038">
    <property type="component" value="Unassembled WGS sequence"/>
</dbReference>
<dbReference type="EMBL" id="JAFBBK010000001">
    <property type="protein sequence ID" value="MBM7415548.1"/>
    <property type="molecule type" value="Genomic_DNA"/>
</dbReference>
<organism evidence="1 2">
    <name type="scientific">Rhodococcoides corynebacterioides</name>
    <dbReference type="NCBI Taxonomy" id="53972"/>
    <lineage>
        <taxon>Bacteria</taxon>
        <taxon>Bacillati</taxon>
        <taxon>Actinomycetota</taxon>
        <taxon>Actinomycetes</taxon>
        <taxon>Mycobacteriales</taxon>
        <taxon>Nocardiaceae</taxon>
        <taxon>Rhodococcoides</taxon>
    </lineage>
</organism>
<sequence>MWSRDLELVDEWTLLLLPESGSGAPTQMVDARFAVGRIRDGAYAAHT</sequence>
<comment type="caution">
    <text evidence="1">The sequence shown here is derived from an EMBL/GenBank/DDBJ whole genome shotgun (WGS) entry which is preliminary data.</text>
</comment>